<dbReference type="OrthoDB" id="440385at2759"/>
<feature type="transmembrane region" description="Helical" evidence="6">
    <location>
        <begin position="203"/>
        <end position="224"/>
    </location>
</feature>
<evidence type="ECO:0000256" key="7">
    <source>
        <dbReference type="SAM" id="MobiDB-lite"/>
    </source>
</evidence>
<dbReference type="InterPro" id="IPR045231">
    <property type="entry name" value="Yip1/4-like"/>
</dbReference>
<name>A0A8T2R1H0_CERRI</name>
<dbReference type="OMA" id="PFQANYG"/>
<comment type="similarity">
    <text evidence="2 6">Belongs to the YIP1 family.</text>
</comment>
<evidence type="ECO:0000256" key="2">
    <source>
        <dbReference type="ARBA" id="ARBA00010596"/>
    </source>
</evidence>
<evidence type="ECO:0000256" key="4">
    <source>
        <dbReference type="ARBA" id="ARBA00022989"/>
    </source>
</evidence>
<feature type="domain" description="Yip1" evidence="8">
    <location>
        <begin position="127"/>
        <end position="253"/>
    </location>
</feature>
<dbReference type="InterPro" id="IPR006977">
    <property type="entry name" value="Yip1_dom"/>
</dbReference>
<sequence>MSSYRDTQGPADSHVGINLPQQRRPAFQPIQPPMRPPSVGVGVPAFTGSSNIPFVAFDLSSASTSGYGPPTAGVLRNSGLFEEEAPLLEELGINTSHIARKTLSVLNPIRLKADLHEDADLSGPFVFFMLFGLFQLLSGKLHFGIILGWLAVASIFVYFVLNMLVGRDGSFDLYRCLSVVGYCLLPMVIFSAVSLFLPRSGPTIVVIACLAVVWCTRACTSLLIVVTPHAEEHRSLVAYACGLLYTAFSLLVLF</sequence>
<dbReference type="GO" id="GO:0006888">
    <property type="term" value="P:endoplasmic reticulum to Golgi vesicle-mediated transport"/>
    <property type="evidence" value="ECO:0007669"/>
    <property type="project" value="InterPro"/>
</dbReference>
<dbReference type="Pfam" id="PF04893">
    <property type="entry name" value="Yip1"/>
    <property type="match status" value="1"/>
</dbReference>
<dbReference type="GO" id="GO:0005802">
    <property type="term" value="C:trans-Golgi network"/>
    <property type="evidence" value="ECO:0007669"/>
    <property type="project" value="TreeGrafter"/>
</dbReference>
<accession>A0A8T2R1H0</accession>
<evidence type="ECO:0000256" key="5">
    <source>
        <dbReference type="ARBA" id="ARBA00023136"/>
    </source>
</evidence>
<dbReference type="PANTHER" id="PTHR21236">
    <property type="entry name" value="GOLGI MEMBRANE PROTEIN YIP1"/>
    <property type="match status" value="1"/>
</dbReference>
<evidence type="ECO:0000256" key="3">
    <source>
        <dbReference type="ARBA" id="ARBA00022692"/>
    </source>
</evidence>
<evidence type="ECO:0000313" key="9">
    <source>
        <dbReference type="EMBL" id="KAH7290179.1"/>
    </source>
</evidence>
<evidence type="ECO:0000313" key="10">
    <source>
        <dbReference type="Proteomes" id="UP000825935"/>
    </source>
</evidence>
<dbReference type="AlphaFoldDB" id="A0A8T2R1H0"/>
<keyword evidence="4 6" id="KW-1133">Transmembrane helix</keyword>
<proteinExistence type="inferred from homology"/>
<evidence type="ECO:0000256" key="6">
    <source>
        <dbReference type="RuleBase" id="RU361264"/>
    </source>
</evidence>
<evidence type="ECO:0000256" key="1">
    <source>
        <dbReference type="ARBA" id="ARBA00004141"/>
    </source>
</evidence>
<keyword evidence="5 6" id="KW-0472">Membrane</keyword>
<evidence type="ECO:0000259" key="8">
    <source>
        <dbReference type="Pfam" id="PF04893"/>
    </source>
</evidence>
<reference evidence="9" key="1">
    <citation type="submission" date="2021-08" db="EMBL/GenBank/DDBJ databases">
        <title>WGS assembly of Ceratopteris richardii.</title>
        <authorList>
            <person name="Marchant D.B."/>
            <person name="Chen G."/>
            <person name="Jenkins J."/>
            <person name="Shu S."/>
            <person name="Leebens-Mack J."/>
            <person name="Grimwood J."/>
            <person name="Schmutz J."/>
            <person name="Soltis P."/>
            <person name="Soltis D."/>
            <person name="Chen Z.-H."/>
        </authorList>
    </citation>
    <scope>NUCLEOTIDE SEQUENCE</scope>
    <source>
        <strain evidence="9">Whitten #5841</strain>
        <tissue evidence="9">Leaf</tissue>
    </source>
</reference>
<feature type="transmembrane region" description="Helical" evidence="6">
    <location>
        <begin position="236"/>
        <end position="253"/>
    </location>
</feature>
<feature type="transmembrane region" description="Helical" evidence="6">
    <location>
        <begin position="173"/>
        <end position="197"/>
    </location>
</feature>
<organism evidence="9 10">
    <name type="scientific">Ceratopteris richardii</name>
    <name type="common">Triangle waterfern</name>
    <dbReference type="NCBI Taxonomy" id="49495"/>
    <lineage>
        <taxon>Eukaryota</taxon>
        <taxon>Viridiplantae</taxon>
        <taxon>Streptophyta</taxon>
        <taxon>Embryophyta</taxon>
        <taxon>Tracheophyta</taxon>
        <taxon>Polypodiopsida</taxon>
        <taxon>Polypodiidae</taxon>
        <taxon>Polypodiales</taxon>
        <taxon>Pteridineae</taxon>
        <taxon>Pteridaceae</taxon>
        <taxon>Parkerioideae</taxon>
        <taxon>Ceratopteris</taxon>
    </lineage>
</organism>
<comment type="caution">
    <text evidence="6">Lacks conserved residue(s) required for the propagation of feature annotation.</text>
</comment>
<keyword evidence="10" id="KW-1185">Reference proteome</keyword>
<dbReference type="GO" id="GO:0000139">
    <property type="term" value="C:Golgi membrane"/>
    <property type="evidence" value="ECO:0007669"/>
    <property type="project" value="UniProtKB-SubCell"/>
</dbReference>
<dbReference type="PANTHER" id="PTHR21236:SF2">
    <property type="entry name" value="PROTEIN YIPF"/>
    <property type="match status" value="1"/>
</dbReference>
<dbReference type="Proteomes" id="UP000825935">
    <property type="component" value="Chromosome 30"/>
</dbReference>
<dbReference type="EMBL" id="CM035435">
    <property type="protein sequence ID" value="KAH7290179.1"/>
    <property type="molecule type" value="Genomic_DNA"/>
</dbReference>
<feature type="transmembrane region" description="Helical" evidence="6">
    <location>
        <begin position="143"/>
        <end position="161"/>
    </location>
</feature>
<protein>
    <recommendedName>
        <fullName evidence="6">Protein YIP</fullName>
    </recommendedName>
</protein>
<comment type="subcellular location">
    <subcellularLocation>
        <location evidence="6">Golgi apparatus membrane</location>
        <topology evidence="6">Multi-pass membrane protein</topology>
    </subcellularLocation>
    <subcellularLocation>
        <location evidence="1">Membrane</location>
        <topology evidence="1">Multi-pass membrane protein</topology>
    </subcellularLocation>
</comment>
<dbReference type="GO" id="GO:0048280">
    <property type="term" value="P:vesicle fusion with Golgi apparatus"/>
    <property type="evidence" value="ECO:0007669"/>
    <property type="project" value="TreeGrafter"/>
</dbReference>
<feature type="region of interest" description="Disordered" evidence="7">
    <location>
        <begin position="1"/>
        <end position="23"/>
    </location>
</feature>
<comment type="caution">
    <text evidence="9">The sequence shown here is derived from an EMBL/GenBank/DDBJ whole genome shotgun (WGS) entry which is preliminary data.</text>
</comment>
<keyword evidence="3 6" id="KW-0812">Transmembrane</keyword>
<gene>
    <name evidence="9" type="ORF">KP509_30G035200</name>
</gene>